<protein>
    <submittedName>
        <fullName evidence="1">Uncharacterized protein</fullName>
    </submittedName>
</protein>
<organism evidence="1">
    <name type="scientific">Pithovirus LCPAC302</name>
    <dbReference type="NCBI Taxonomy" id="2506593"/>
    <lineage>
        <taxon>Viruses</taxon>
        <taxon>Pithoviruses</taxon>
    </lineage>
</organism>
<evidence type="ECO:0000313" key="1">
    <source>
        <dbReference type="EMBL" id="QBK91612.1"/>
    </source>
</evidence>
<gene>
    <name evidence="1" type="ORF">LCPAC302_02320</name>
</gene>
<dbReference type="EMBL" id="MK500553">
    <property type="protein sequence ID" value="QBK91612.1"/>
    <property type="molecule type" value="Genomic_DNA"/>
</dbReference>
<proteinExistence type="predicted"/>
<accession>A0A481Z8A7</accession>
<sequence>MRNILGIVYAKSESDVTLEKEDWKSAINAIDVHLKRKDWDVNIDHYKCNDCEVQAHVFENPSEKNEDSYEVAIKGTCSDDFDYKTVIEDILNVLKNRYILLVGSIYLSSATDPIDIDLVLVCSEDGIVKVSRLIPETF</sequence>
<name>A0A481Z8A7_9VIRU</name>
<reference evidence="1" key="1">
    <citation type="journal article" date="2019" name="MBio">
        <title>Virus Genomes from Deep Sea Sediments Expand the Ocean Megavirome and Support Independent Origins of Viral Gigantism.</title>
        <authorList>
            <person name="Backstrom D."/>
            <person name="Yutin N."/>
            <person name="Jorgensen S.L."/>
            <person name="Dharamshi J."/>
            <person name="Homa F."/>
            <person name="Zaremba-Niedwiedzka K."/>
            <person name="Spang A."/>
            <person name="Wolf Y.I."/>
            <person name="Koonin E.V."/>
            <person name="Ettema T.J."/>
        </authorList>
    </citation>
    <scope>NUCLEOTIDE SEQUENCE</scope>
</reference>